<dbReference type="GO" id="GO:0020037">
    <property type="term" value="F:heme binding"/>
    <property type="evidence" value="ECO:0007669"/>
    <property type="project" value="InterPro"/>
</dbReference>
<sequence length="152" mass="15860">MKPSHVLWTIAAGIAGLGAAWAHGGATGIVKERMDAMTEISRNVKLVGQMLKGNAAYDGVEIARAGQAIATHAGDAMIKLFPEGSLKAPSEASPSIWNEWTQFSGYADSLQTSAQSLKGLAEQGADQKAVAAAFGKMAGTCKACHEAFRIKK</sequence>
<evidence type="ECO:0000256" key="4">
    <source>
        <dbReference type="ARBA" id="ARBA00022982"/>
    </source>
</evidence>
<keyword evidence="9" id="KW-1185">Reference proteome</keyword>
<dbReference type="Proteomes" id="UP000049983">
    <property type="component" value="Unassembled WGS sequence"/>
</dbReference>
<comment type="PTM">
    <text evidence="7">Binds 1 heme group per subunit.</text>
</comment>
<dbReference type="GO" id="GO:0005506">
    <property type="term" value="F:iron ion binding"/>
    <property type="evidence" value="ECO:0007669"/>
    <property type="project" value="InterPro"/>
</dbReference>
<dbReference type="RefSeq" id="WP_055120328.1">
    <property type="nucleotide sequence ID" value="NZ_CANKXR010000001.1"/>
</dbReference>
<keyword evidence="2 7" id="KW-0349">Heme</keyword>
<dbReference type="InterPro" id="IPR010980">
    <property type="entry name" value="Cyt_c/b562"/>
</dbReference>
<organism evidence="8 9">
    <name type="scientific">Roseibium album</name>
    <dbReference type="NCBI Taxonomy" id="311410"/>
    <lineage>
        <taxon>Bacteria</taxon>
        <taxon>Pseudomonadati</taxon>
        <taxon>Pseudomonadota</taxon>
        <taxon>Alphaproteobacteria</taxon>
        <taxon>Hyphomicrobiales</taxon>
        <taxon>Stappiaceae</taxon>
        <taxon>Roseibium</taxon>
    </lineage>
</organism>
<protein>
    <submittedName>
        <fullName evidence="8">Cytochrome c556</fullName>
    </submittedName>
</protein>
<dbReference type="GO" id="GO:0042597">
    <property type="term" value="C:periplasmic space"/>
    <property type="evidence" value="ECO:0007669"/>
    <property type="project" value="InterPro"/>
</dbReference>
<evidence type="ECO:0000256" key="3">
    <source>
        <dbReference type="ARBA" id="ARBA00022723"/>
    </source>
</evidence>
<reference evidence="9" key="1">
    <citation type="submission" date="2015-07" db="EMBL/GenBank/DDBJ databases">
        <authorList>
            <person name="Rodrigo-Torres Lidia"/>
            <person name="Arahal R.David."/>
        </authorList>
    </citation>
    <scope>NUCLEOTIDE SEQUENCE [LARGE SCALE GENOMIC DNA]</scope>
    <source>
        <strain evidence="9">CECT 5096</strain>
    </source>
</reference>
<dbReference type="PIRSF" id="PIRSF000027">
    <property type="entry name" value="Cytc_c_prime"/>
    <property type="match status" value="1"/>
</dbReference>
<feature type="binding site" description="axial binding residue" evidence="6">
    <location>
        <position position="145"/>
    </location>
    <ligand>
        <name>heme c</name>
        <dbReference type="ChEBI" id="CHEBI:61717"/>
    </ligand>
    <ligandPart>
        <name>Fe</name>
        <dbReference type="ChEBI" id="CHEBI:18248"/>
    </ligandPart>
</feature>
<evidence type="ECO:0000313" key="8">
    <source>
        <dbReference type="EMBL" id="CTQ78726.1"/>
    </source>
</evidence>
<dbReference type="GO" id="GO:0009055">
    <property type="term" value="F:electron transfer activity"/>
    <property type="evidence" value="ECO:0007669"/>
    <property type="project" value="InterPro"/>
</dbReference>
<keyword evidence="4" id="KW-0249">Electron transport</keyword>
<dbReference type="InterPro" id="IPR012127">
    <property type="entry name" value="Cyt_c_prime"/>
</dbReference>
<dbReference type="Pfam" id="PF01322">
    <property type="entry name" value="Cytochrom_C_2"/>
    <property type="match status" value="1"/>
</dbReference>
<evidence type="ECO:0000256" key="1">
    <source>
        <dbReference type="ARBA" id="ARBA00022448"/>
    </source>
</evidence>
<keyword evidence="1" id="KW-0813">Transport</keyword>
<gene>
    <name evidence="8" type="ORF">LA5096_05795</name>
</gene>
<dbReference type="PROSITE" id="PS51009">
    <property type="entry name" value="CYTCII"/>
    <property type="match status" value="1"/>
</dbReference>
<evidence type="ECO:0000256" key="6">
    <source>
        <dbReference type="PIRSR" id="PIRSR000027-1"/>
    </source>
</evidence>
<dbReference type="AlphaFoldDB" id="A0A0M7AZN0"/>
<evidence type="ECO:0000256" key="7">
    <source>
        <dbReference type="PIRSR" id="PIRSR000027-2"/>
    </source>
</evidence>
<dbReference type="GO" id="GO:0022900">
    <property type="term" value="P:electron transport chain"/>
    <property type="evidence" value="ECO:0007669"/>
    <property type="project" value="InterPro"/>
</dbReference>
<evidence type="ECO:0000313" key="9">
    <source>
        <dbReference type="Proteomes" id="UP000049983"/>
    </source>
</evidence>
<feature type="binding site" description="covalent" evidence="7">
    <location>
        <position position="141"/>
    </location>
    <ligand>
        <name>heme c</name>
        <dbReference type="ChEBI" id="CHEBI:61717"/>
    </ligand>
</feature>
<dbReference type="InterPro" id="IPR002321">
    <property type="entry name" value="Cyt_c_II"/>
</dbReference>
<evidence type="ECO:0000256" key="5">
    <source>
        <dbReference type="ARBA" id="ARBA00023004"/>
    </source>
</evidence>
<keyword evidence="5 6" id="KW-0408">Iron</keyword>
<dbReference type="EMBL" id="CXWC01000015">
    <property type="protein sequence ID" value="CTQ78726.1"/>
    <property type="molecule type" value="Genomic_DNA"/>
</dbReference>
<accession>A0A0M7AZN0</accession>
<dbReference type="OrthoDB" id="8115790at2"/>
<proteinExistence type="predicted"/>
<dbReference type="SUPFAM" id="SSF47175">
    <property type="entry name" value="Cytochromes"/>
    <property type="match status" value="1"/>
</dbReference>
<name>A0A0M7AZN0_9HYPH</name>
<dbReference type="GeneID" id="97673035"/>
<dbReference type="STRING" id="311410.LA5095_05220"/>
<dbReference type="Gene3D" id="1.20.120.10">
    <property type="entry name" value="Cytochrome c/b562"/>
    <property type="match status" value="1"/>
</dbReference>
<evidence type="ECO:0000256" key="2">
    <source>
        <dbReference type="ARBA" id="ARBA00022617"/>
    </source>
</evidence>
<keyword evidence="3 6" id="KW-0479">Metal-binding</keyword>
<feature type="binding site" description="covalent" evidence="7">
    <location>
        <position position="144"/>
    </location>
    <ligand>
        <name>heme c</name>
        <dbReference type="ChEBI" id="CHEBI:61717"/>
    </ligand>
</feature>